<feature type="transmembrane region" description="Helical" evidence="9">
    <location>
        <begin position="12"/>
        <end position="31"/>
    </location>
</feature>
<dbReference type="Pfam" id="PF04290">
    <property type="entry name" value="DctQ"/>
    <property type="match status" value="1"/>
</dbReference>
<evidence type="ECO:0000256" key="3">
    <source>
        <dbReference type="ARBA" id="ARBA00022475"/>
    </source>
</evidence>
<organism evidence="11 12">
    <name type="scientific">Palleronia aestuarii</name>
    <dbReference type="NCBI Taxonomy" id="568105"/>
    <lineage>
        <taxon>Bacteria</taxon>
        <taxon>Pseudomonadati</taxon>
        <taxon>Pseudomonadota</taxon>
        <taxon>Alphaproteobacteria</taxon>
        <taxon>Rhodobacterales</taxon>
        <taxon>Roseobacteraceae</taxon>
        <taxon>Palleronia</taxon>
    </lineage>
</organism>
<dbReference type="PANTHER" id="PTHR35011:SF2">
    <property type="entry name" value="2,3-DIKETO-L-GULONATE TRAP TRANSPORTER SMALL PERMEASE PROTEIN YIAM"/>
    <property type="match status" value="1"/>
</dbReference>
<evidence type="ECO:0000256" key="6">
    <source>
        <dbReference type="ARBA" id="ARBA00022989"/>
    </source>
</evidence>
<keyword evidence="12" id="KW-1185">Reference proteome</keyword>
<evidence type="ECO:0000256" key="7">
    <source>
        <dbReference type="ARBA" id="ARBA00023136"/>
    </source>
</evidence>
<evidence type="ECO:0000256" key="8">
    <source>
        <dbReference type="ARBA" id="ARBA00038436"/>
    </source>
</evidence>
<keyword evidence="3" id="KW-1003">Cell membrane</keyword>
<comment type="subcellular location">
    <subcellularLocation>
        <location evidence="1 9">Cell inner membrane</location>
        <topology evidence="1 9">Multi-pass membrane protein</topology>
    </subcellularLocation>
</comment>
<evidence type="ECO:0000313" key="11">
    <source>
        <dbReference type="EMBL" id="PZX11302.1"/>
    </source>
</evidence>
<dbReference type="InterPro" id="IPR055348">
    <property type="entry name" value="DctQ"/>
</dbReference>
<keyword evidence="7 9" id="KW-0472">Membrane</keyword>
<dbReference type="OrthoDB" id="4964541at2"/>
<keyword evidence="2 9" id="KW-0813">Transport</keyword>
<evidence type="ECO:0000259" key="10">
    <source>
        <dbReference type="Pfam" id="PF04290"/>
    </source>
</evidence>
<comment type="caution">
    <text evidence="11">The sequence shown here is derived from an EMBL/GenBank/DDBJ whole genome shotgun (WGS) entry which is preliminary data.</text>
</comment>
<reference evidence="11 12" key="1">
    <citation type="submission" date="2018-06" db="EMBL/GenBank/DDBJ databases">
        <title>Genomic Encyclopedia of Archaeal and Bacterial Type Strains, Phase II (KMG-II): from individual species to whole genera.</title>
        <authorList>
            <person name="Goeker M."/>
        </authorList>
    </citation>
    <scope>NUCLEOTIDE SEQUENCE [LARGE SCALE GENOMIC DNA]</scope>
    <source>
        <strain evidence="11 12">DSM 22009</strain>
    </source>
</reference>
<comment type="function">
    <text evidence="9">Part of the tripartite ATP-independent periplasmic (TRAP) transport system.</text>
</comment>
<accession>A0A2W7NJ37</accession>
<comment type="similarity">
    <text evidence="8 9">Belongs to the TRAP transporter small permease family.</text>
</comment>
<dbReference type="RefSeq" id="WP_111538969.1">
    <property type="nucleotide sequence ID" value="NZ_QKZL01000033.1"/>
</dbReference>
<dbReference type="Proteomes" id="UP000248916">
    <property type="component" value="Unassembled WGS sequence"/>
</dbReference>
<evidence type="ECO:0000313" key="12">
    <source>
        <dbReference type="Proteomes" id="UP000248916"/>
    </source>
</evidence>
<feature type="transmembrane region" description="Helical" evidence="9">
    <location>
        <begin position="51"/>
        <end position="70"/>
    </location>
</feature>
<keyword evidence="4 9" id="KW-0997">Cell inner membrane</keyword>
<sequence length="171" mass="18273">MKALSRTLERAAVILGVVALAGILALVAGQVGARVFLGRPLPWPEELGRLLFIYLVFIGAVEASVTRGHIAVDLVDTFGLPPRADRILDLGRDLAMLIVLGVITYGAWKMIPVVNTMRLPATGLRMSLMVVPIFAGSALMFVATILGAVAHLRGERRAITSSTGETIEMVE</sequence>
<protein>
    <recommendedName>
        <fullName evidence="9">TRAP transporter small permease protein</fullName>
    </recommendedName>
</protein>
<dbReference type="GO" id="GO:0022857">
    <property type="term" value="F:transmembrane transporter activity"/>
    <property type="evidence" value="ECO:0007669"/>
    <property type="project" value="UniProtKB-UniRule"/>
</dbReference>
<keyword evidence="5 9" id="KW-0812">Transmembrane</keyword>
<gene>
    <name evidence="11" type="ORF">LX81_03974</name>
</gene>
<evidence type="ECO:0000256" key="9">
    <source>
        <dbReference type="RuleBase" id="RU369079"/>
    </source>
</evidence>
<evidence type="ECO:0000256" key="5">
    <source>
        <dbReference type="ARBA" id="ARBA00022692"/>
    </source>
</evidence>
<name>A0A2W7NJ37_9RHOB</name>
<feature type="transmembrane region" description="Helical" evidence="9">
    <location>
        <begin position="90"/>
        <end position="108"/>
    </location>
</feature>
<dbReference type="GO" id="GO:0015740">
    <property type="term" value="P:C4-dicarboxylate transport"/>
    <property type="evidence" value="ECO:0007669"/>
    <property type="project" value="TreeGrafter"/>
</dbReference>
<dbReference type="EMBL" id="QKZL01000033">
    <property type="protein sequence ID" value="PZX11302.1"/>
    <property type="molecule type" value="Genomic_DNA"/>
</dbReference>
<evidence type="ECO:0000256" key="1">
    <source>
        <dbReference type="ARBA" id="ARBA00004429"/>
    </source>
</evidence>
<dbReference type="GO" id="GO:0005886">
    <property type="term" value="C:plasma membrane"/>
    <property type="evidence" value="ECO:0007669"/>
    <property type="project" value="UniProtKB-SubCell"/>
</dbReference>
<dbReference type="PANTHER" id="PTHR35011">
    <property type="entry name" value="2,3-DIKETO-L-GULONATE TRAP TRANSPORTER SMALL PERMEASE PROTEIN YIAM"/>
    <property type="match status" value="1"/>
</dbReference>
<dbReference type="InterPro" id="IPR007387">
    <property type="entry name" value="TRAP_DctQ"/>
</dbReference>
<keyword evidence="6 9" id="KW-1133">Transmembrane helix</keyword>
<proteinExistence type="inferred from homology"/>
<evidence type="ECO:0000256" key="4">
    <source>
        <dbReference type="ARBA" id="ARBA00022519"/>
    </source>
</evidence>
<dbReference type="AlphaFoldDB" id="A0A2W7NJ37"/>
<comment type="subunit">
    <text evidence="9">The complex comprises the extracytoplasmic solute receptor protein and the two transmembrane proteins.</text>
</comment>
<feature type="domain" description="Tripartite ATP-independent periplasmic transporters DctQ component" evidence="10">
    <location>
        <begin position="24"/>
        <end position="152"/>
    </location>
</feature>
<evidence type="ECO:0000256" key="2">
    <source>
        <dbReference type="ARBA" id="ARBA00022448"/>
    </source>
</evidence>
<feature type="transmembrane region" description="Helical" evidence="9">
    <location>
        <begin position="128"/>
        <end position="152"/>
    </location>
</feature>